<evidence type="ECO:0008006" key="3">
    <source>
        <dbReference type="Google" id="ProtNLM"/>
    </source>
</evidence>
<dbReference type="Proteomes" id="UP000178515">
    <property type="component" value="Unassembled WGS sequence"/>
</dbReference>
<comment type="caution">
    <text evidence="1">The sequence shown here is derived from an EMBL/GenBank/DDBJ whole genome shotgun (WGS) entry which is preliminary data.</text>
</comment>
<evidence type="ECO:0000313" key="2">
    <source>
        <dbReference type="Proteomes" id="UP000178515"/>
    </source>
</evidence>
<accession>A0A1G1Z2L6</accession>
<proteinExistence type="predicted"/>
<name>A0A1G1Z2L6_9BACT</name>
<dbReference type="EMBL" id="MHIX01000037">
    <property type="protein sequence ID" value="OGY58689.1"/>
    <property type="molecule type" value="Genomic_DNA"/>
</dbReference>
<evidence type="ECO:0000313" key="1">
    <source>
        <dbReference type="EMBL" id="OGY58689.1"/>
    </source>
</evidence>
<protein>
    <recommendedName>
        <fullName evidence="3">DUF2007 domain-containing protein</fullName>
    </recommendedName>
</protein>
<organism evidence="1 2">
    <name type="scientific">Candidatus Colwellbacteria bacterium RIFCSPHIGHO2_12_FULL_44_17</name>
    <dbReference type="NCBI Taxonomy" id="1797689"/>
    <lineage>
        <taxon>Bacteria</taxon>
        <taxon>Candidatus Colwelliibacteriota</taxon>
    </lineage>
</organism>
<dbReference type="AlphaFoldDB" id="A0A1G1Z2L6"/>
<gene>
    <name evidence="1" type="ORF">A3F24_00485</name>
</gene>
<reference evidence="1 2" key="1">
    <citation type="journal article" date="2016" name="Nat. Commun.">
        <title>Thousands of microbial genomes shed light on interconnected biogeochemical processes in an aquifer system.</title>
        <authorList>
            <person name="Anantharaman K."/>
            <person name="Brown C.T."/>
            <person name="Hug L.A."/>
            <person name="Sharon I."/>
            <person name="Castelle C.J."/>
            <person name="Probst A.J."/>
            <person name="Thomas B.C."/>
            <person name="Singh A."/>
            <person name="Wilkins M.J."/>
            <person name="Karaoz U."/>
            <person name="Brodie E.L."/>
            <person name="Williams K.H."/>
            <person name="Hubbard S.S."/>
            <person name="Banfield J.F."/>
        </authorList>
    </citation>
    <scope>NUCLEOTIDE SEQUENCE [LARGE SCALE GENOMIC DNA]</scope>
</reference>
<sequence length="73" mass="8349">MSENNKDLVFLKNFATYNEAELEQDLLEKYCIKSVIQKGDIASIVDFVGHIGEANLLVTQKDYQKAKEILEIK</sequence>